<dbReference type="KEGG" id="hdi:HDIA_4260"/>
<accession>A0A2C9DDH2</accession>
<dbReference type="AlphaFoldDB" id="A0A2C9DDH2"/>
<proteinExistence type="predicted"/>
<dbReference type="RefSeq" id="WP_099558001.1">
    <property type="nucleotide sequence ID" value="NZ_LT960614.1"/>
</dbReference>
<dbReference type="Proteomes" id="UP000223606">
    <property type="component" value="Chromosome 1"/>
</dbReference>
<sequence>MYEAWLATFGSEMNLGTNTAQVEAGNGIGNHIGGDVAAVATQHVGDMGYGLEMYDMFGGPLVGDIEINVGVNNAIVVAGNGAFNSIDGDVMAIADQAIGDSDLSLAL</sequence>
<keyword evidence="2" id="KW-1185">Reference proteome</keyword>
<dbReference type="EMBL" id="LT960614">
    <property type="protein sequence ID" value="SON57801.1"/>
    <property type="molecule type" value="Genomic_DNA"/>
</dbReference>
<reference evidence="2" key="1">
    <citation type="submission" date="2017-09" db="EMBL/GenBank/DDBJ databases">
        <title>Genome sequence of Nannocystis excedens DSM 71.</title>
        <authorList>
            <person name="Blom J."/>
        </authorList>
    </citation>
    <scope>NUCLEOTIDE SEQUENCE [LARGE SCALE GENOMIC DNA]</scope>
    <source>
        <strain evidence="2">type strain: E19</strain>
    </source>
</reference>
<name>A0A2C9DDH2_9HYPH</name>
<evidence type="ECO:0000313" key="2">
    <source>
        <dbReference type="Proteomes" id="UP000223606"/>
    </source>
</evidence>
<evidence type="ECO:0000313" key="1">
    <source>
        <dbReference type="EMBL" id="SON57801.1"/>
    </source>
</evidence>
<protein>
    <submittedName>
        <fullName evidence="1">Uncharacterized protein</fullName>
    </submittedName>
</protein>
<organism evidence="1 2">
    <name type="scientific">Hartmannibacter diazotrophicus</name>
    <dbReference type="NCBI Taxonomy" id="1482074"/>
    <lineage>
        <taxon>Bacteria</taxon>
        <taxon>Pseudomonadati</taxon>
        <taxon>Pseudomonadota</taxon>
        <taxon>Alphaproteobacteria</taxon>
        <taxon>Hyphomicrobiales</taxon>
        <taxon>Pleomorphomonadaceae</taxon>
        <taxon>Hartmannibacter</taxon>
    </lineage>
</organism>
<gene>
    <name evidence="1" type="ORF">HDIA_4260</name>
</gene>